<proteinExistence type="predicted"/>
<evidence type="ECO:0000313" key="1">
    <source>
        <dbReference type="EMBL" id="CAL1545018.1"/>
    </source>
</evidence>
<evidence type="ECO:0000313" key="2">
    <source>
        <dbReference type="Proteomes" id="UP001497497"/>
    </source>
</evidence>
<reference evidence="1 2" key="1">
    <citation type="submission" date="2024-04" db="EMBL/GenBank/DDBJ databases">
        <authorList>
            <consortium name="Genoscope - CEA"/>
            <person name="William W."/>
        </authorList>
    </citation>
    <scope>NUCLEOTIDE SEQUENCE [LARGE SCALE GENOMIC DNA]</scope>
</reference>
<name>A0AAV2IJ44_LYMST</name>
<dbReference type="Proteomes" id="UP001497497">
    <property type="component" value="Unassembled WGS sequence"/>
</dbReference>
<comment type="caution">
    <text evidence="1">The sequence shown here is derived from an EMBL/GenBank/DDBJ whole genome shotgun (WGS) entry which is preliminary data.</text>
</comment>
<feature type="non-terminal residue" evidence="1">
    <location>
        <position position="57"/>
    </location>
</feature>
<gene>
    <name evidence="1" type="ORF">GSLYS_00018501001</name>
</gene>
<feature type="non-terminal residue" evidence="1">
    <location>
        <position position="1"/>
    </location>
</feature>
<dbReference type="AlphaFoldDB" id="A0AAV2IJ44"/>
<protein>
    <submittedName>
        <fullName evidence="1">Uncharacterized protein</fullName>
    </submittedName>
</protein>
<keyword evidence="2" id="KW-1185">Reference proteome</keyword>
<accession>A0AAV2IJ44</accession>
<sequence length="57" mass="6765">ESNVFNFVLQNFRESFRNTVRMCVMRGSSRDMARHKALWRCSFQAHAAFQVNNRLAK</sequence>
<organism evidence="1 2">
    <name type="scientific">Lymnaea stagnalis</name>
    <name type="common">Great pond snail</name>
    <name type="synonym">Helix stagnalis</name>
    <dbReference type="NCBI Taxonomy" id="6523"/>
    <lineage>
        <taxon>Eukaryota</taxon>
        <taxon>Metazoa</taxon>
        <taxon>Spiralia</taxon>
        <taxon>Lophotrochozoa</taxon>
        <taxon>Mollusca</taxon>
        <taxon>Gastropoda</taxon>
        <taxon>Heterobranchia</taxon>
        <taxon>Euthyneura</taxon>
        <taxon>Panpulmonata</taxon>
        <taxon>Hygrophila</taxon>
        <taxon>Lymnaeoidea</taxon>
        <taxon>Lymnaeidae</taxon>
        <taxon>Lymnaea</taxon>
    </lineage>
</organism>
<dbReference type="EMBL" id="CAXITT010000668">
    <property type="protein sequence ID" value="CAL1545018.1"/>
    <property type="molecule type" value="Genomic_DNA"/>
</dbReference>